<dbReference type="InterPro" id="IPR024862">
    <property type="entry name" value="TRPV"/>
</dbReference>
<comment type="subcellular location">
    <subcellularLocation>
        <location evidence="1">Membrane</location>
        <topology evidence="1">Multi-pass membrane protein</topology>
    </subcellularLocation>
</comment>
<keyword evidence="2" id="KW-0812">Transmembrane</keyword>
<dbReference type="PANTHER" id="PTHR10582">
    <property type="entry name" value="TRANSIENT RECEPTOR POTENTIAL ION CHANNEL PROTEIN"/>
    <property type="match status" value="1"/>
</dbReference>
<sequence>MFLIHFSLQAICYTIFLALLSYALIYGATREDPKKYDGSADNFRLFCEILSIIFLMIYILEEMCQVVREFEVYYKDPYNYFDWIGLILTLLVIPLRFADVSEQWSVASLGYLFNFLRIFKFSCVTRTTGLYTKTLAKIIYRDISRFLVVFVIVCLGFCGAMFMALTATGMEDIFSNYGTLMLAAVRVLAEQQPVEEDYGKFNWLTILILLGYMAMVIVILLNVLIAQLSFTYSEAKNNAKLQYAIDRMSIITRLEQSTFGVNLRVKYYENGARVSETDLVKEMLEYSEERHPWESMEEKLTLVRDLMRKVIRKVSDKFD</sequence>
<dbReference type="InterPro" id="IPR005821">
    <property type="entry name" value="Ion_trans_dom"/>
</dbReference>
<accession>A0A6S7I222</accession>
<dbReference type="AlphaFoldDB" id="A0A6S7I222"/>
<keyword evidence="8" id="KW-1185">Reference proteome</keyword>
<dbReference type="OrthoDB" id="6108356at2759"/>
<dbReference type="PANTHER" id="PTHR10582:SF2">
    <property type="entry name" value="INACTIVE"/>
    <property type="match status" value="1"/>
</dbReference>
<evidence type="ECO:0000256" key="4">
    <source>
        <dbReference type="ARBA" id="ARBA00022989"/>
    </source>
</evidence>
<dbReference type="GO" id="GO:0098703">
    <property type="term" value="P:calcium ion import across plasma membrane"/>
    <property type="evidence" value="ECO:0007669"/>
    <property type="project" value="TreeGrafter"/>
</dbReference>
<dbReference type="InterPro" id="IPR027359">
    <property type="entry name" value="Volt_channel_dom_sf"/>
</dbReference>
<comment type="caution">
    <text evidence="7">The sequence shown here is derived from an EMBL/GenBank/DDBJ whole genome shotgun (WGS) entry which is preliminary data.</text>
</comment>
<dbReference type="GO" id="GO:0005886">
    <property type="term" value="C:plasma membrane"/>
    <property type="evidence" value="ECO:0007669"/>
    <property type="project" value="TreeGrafter"/>
</dbReference>
<name>A0A6S7I222_PARCT</name>
<evidence type="ECO:0000259" key="6">
    <source>
        <dbReference type="Pfam" id="PF00520"/>
    </source>
</evidence>
<keyword evidence="5" id="KW-0472">Membrane</keyword>
<evidence type="ECO:0000313" key="7">
    <source>
        <dbReference type="EMBL" id="CAB4000841.1"/>
    </source>
</evidence>
<proteinExistence type="predicted"/>
<evidence type="ECO:0000256" key="1">
    <source>
        <dbReference type="ARBA" id="ARBA00004141"/>
    </source>
</evidence>
<evidence type="ECO:0000256" key="3">
    <source>
        <dbReference type="ARBA" id="ARBA00022737"/>
    </source>
</evidence>
<evidence type="ECO:0000256" key="2">
    <source>
        <dbReference type="ARBA" id="ARBA00022692"/>
    </source>
</evidence>
<protein>
    <submittedName>
        <fullName evidence="7">Transient receptor potential cation channel subfamily V member 4</fullName>
    </submittedName>
</protein>
<dbReference type="Proteomes" id="UP001152795">
    <property type="component" value="Unassembled WGS sequence"/>
</dbReference>
<dbReference type="Gene3D" id="1.20.120.350">
    <property type="entry name" value="Voltage-gated potassium channels. Chain C"/>
    <property type="match status" value="1"/>
</dbReference>
<reference evidence="7" key="1">
    <citation type="submission" date="2020-04" db="EMBL/GenBank/DDBJ databases">
        <authorList>
            <person name="Alioto T."/>
            <person name="Alioto T."/>
            <person name="Gomez Garrido J."/>
        </authorList>
    </citation>
    <scope>NUCLEOTIDE SEQUENCE</scope>
    <source>
        <strain evidence="7">A484AB</strain>
    </source>
</reference>
<keyword evidence="7" id="KW-0675">Receptor</keyword>
<evidence type="ECO:0000313" key="8">
    <source>
        <dbReference type="Proteomes" id="UP001152795"/>
    </source>
</evidence>
<dbReference type="GO" id="GO:0005262">
    <property type="term" value="F:calcium channel activity"/>
    <property type="evidence" value="ECO:0007669"/>
    <property type="project" value="TreeGrafter"/>
</dbReference>
<dbReference type="Pfam" id="PF00520">
    <property type="entry name" value="Ion_trans"/>
    <property type="match status" value="1"/>
</dbReference>
<gene>
    <name evidence="7" type="ORF">PACLA_8A004114</name>
</gene>
<keyword evidence="3" id="KW-0677">Repeat</keyword>
<feature type="domain" description="Ion transport" evidence="6">
    <location>
        <begin position="14"/>
        <end position="239"/>
    </location>
</feature>
<organism evidence="7 8">
    <name type="scientific">Paramuricea clavata</name>
    <name type="common">Red gorgonian</name>
    <name type="synonym">Violescent sea-whip</name>
    <dbReference type="NCBI Taxonomy" id="317549"/>
    <lineage>
        <taxon>Eukaryota</taxon>
        <taxon>Metazoa</taxon>
        <taxon>Cnidaria</taxon>
        <taxon>Anthozoa</taxon>
        <taxon>Octocorallia</taxon>
        <taxon>Malacalcyonacea</taxon>
        <taxon>Plexauridae</taxon>
        <taxon>Paramuricea</taxon>
    </lineage>
</organism>
<keyword evidence="4" id="KW-1133">Transmembrane helix</keyword>
<dbReference type="EMBL" id="CACRXK020003943">
    <property type="protein sequence ID" value="CAB4000841.1"/>
    <property type="molecule type" value="Genomic_DNA"/>
</dbReference>
<evidence type="ECO:0000256" key="5">
    <source>
        <dbReference type="ARBA" id="ARBA00023136"/>
    </source>
</evidence>